<evidence type="ECO:0000313" key="1">
    <source>
        <dbReference type="EMBL" id="GAA5132886.1"/>
    </source>
</evidence>
<organism evidence="1 2">
    <name type="scientific">Prosthecobacter algae</name>
    <dbReference type="NCBI Taxonomy" id="1144682"/>
    <lineage>
        <taxon>Bacteria</taxon>
        <taxon>Pseudomonadati</taxon>
        <taxon>Verrucomicrobiota</taxon>
        <taxon>Verrucomicrobiia</taxon>
        <taxon>Verrucomicrobiales</taxon>
        <taxon>Verrucomicrobiaceae</taxon>
        <taxon>Prosthecobacter</taxon>
    </lineage>
</organism>
<dbReference type="Proteomes" id="UP001499852">
    <property type="component" value="Unassembled WGS sequence"/>
</dbReference>
<evidence type="ECO:0000313" key="2">
    <source>
        <dbReference type="Proteomes" id="UP001499852"/>
    </source>
</evidence>
<evidence type="ECO:0008006" key="3">
    <source>
        <dbReference type="Google" id="ProtNLM"/>
    </source>
</evidence>
<gene>
    <name evidence="1" type="ORF">GCM10023213_01750</name>
</gene>
<sequence>MDFPFAISDRQNQVGREDSSQVQMRLSSLLIAAMMMTSAPAVWGQESSDDLVARLVQESQKHAIPRNLSPTDPLFQAESYAAGLAADVSEFNVWMIEIIKAYAHRGDFNSAAYLAKRLPGSGNGLAHAEIAALLAASPGRQSEAESYLKVARKELNQVSGLPAELMRARCALALYYLGRESEAMSLEAELGKLELLSLNTRLHEANLLPAISLLDAKRLLVTLTEQGNDERQARFLLACAQQHFKKGSPELAKPFLEEIGTMAMERGLPTAQRVLLDLARTAHAGGQALLANKSMNLFLKCCEGYSDNAEWKAPFLAAAAEILIEWKRLDEARAWLKAAEATIPKIFVMDAPAAMLAIARQRAKLDGPDSAEPLLLASARAGRSHSHPRFLAETAVRICLHAEAVSTPVSAEVTGILNPADVEVKP</sequence>
<dbReference type="EMBL" id="BAABIA010000001">
    <property type="protein sequence ID" value="GAA5132886.1"/>
    <property type="molecule type" value="Genomic_DNA"/>
</dbReference>
<accession>A0ABP9NTR0</accession>
<protein>
    <recommendedName>
        <fullName evidence="3">Tetratricopeptide repeat protein</fullName>
    </recommendedName>
</protein>
<name>A0ABP9NTR0_9BACT</name>
<comment type="caution">
    <text evidence="1">The sequence shown here is derived from an EMBL/GenBank/DDBJ whole genome shotgun (WGS) entry which is preliminary data.</text>
</comment>
<reference evidence="2" key="1">
    <citation type="journal article" date="2019" name="Int. J. Syst. Evol. Microbiol.">
        <title>The Global Catalogue of Microorganisms (GCM) 10K type strain sequencing project: providing services to taxonomists for standard genome sequencing and annotation.</title>
        <authorList>
            <consortium name="The Broad Institute Genomics Platform"/>
            <consortium name="The Broad Institute Genome Sequencing Center for Infectious Disease"/>
            <person name="Wu L."/>
            <person name="Ma J."/>
        </authorList>
    </citation>
    <scope>NUCLEOTIDE SEQUENCE [LARGE SCALE GENOMIC DNA]</scope>
    <source>
        <strain evidence="2">JCM 18053</strain>
    </source>
</reference>
<keyword evidence="2" id="KW-1185">Reference proteome</keyword>
<proteinExistence type="predicted"/>